<sequence length="414" mass="46298">MVSFNSLLAGTLLIVSLSLRSAAFPYGHQFVRGVNLAGWLVLEPWITPSLFENTGNDQIVDEWTFAQYQDTDTALSVLKNHWDTFITEDDFSQIAKAGLNLVRIPIGYWAFEPGQGEPYIDGQLPYLQNATVWARNHGLQIIIDLHGAPGSQNGYDSSGQRLSSPQWHTNQANVDRTEAIIVQIAELFVGDQDVVSAIEPLNDPAGYMGEEVLKVVRQYYQNSYGLIRNEQPNGALVLLHDAFQEPHYWSGFETPPQAEDVAMDTHSYQIFNDQVGRTFEQHTQAACELSSTFSQFNLWVIVGEWTPAYTDCAKYLNGRGIGARYDGSYPGSTSVGSCEGMTGTGDTFSQDYKTNLAKYWDAQTITFEKSTKGWVQRTWKTESAHEWSYQAGLQYGWIPPDASHHNYPQICGGT</sequence>
<proteinExistence type="inferred from homology"/>
<evidence type="ECO:0000256" key="3">
    <source>
        <dbReference type="ARBA" id="ARBA00023295"/>
    </source>
</evidence>
<evidence type="ECO:0000313" key="8">
    <source>
        <dbReference type="Proteomes" id="UP001215151"/>
    </source>
</evidence>
<keyword evidence="2 4" id="KW-0378">Hydrolase</keyword>
<feature type="domain" description="Glycoside hydrolase family 5" evidence="6">
    <location>
        <begin position="72"/>
        <end position="306"/>
    </location>
</feature>
<evidence type="ECO:0000256" key="4">
    <source>
        <dbReference type="RuleBase" id="RU361153"/>
    </source>
</evidence>
<dbReference type="Proteomes" id="UP001215151">
    <property type="component" value="Unassembled WGS sequence"/>
</dbReference>
<evidence type="ECO:0000259" key="6">
    <source>
        <dbReference type="Pfam" id="PF00150"/>
    </source>
</evidence>
<dbReference type="EMBL" id="JAPEVG010000012">
    <property type="protein sequence ID" value="KAJ8496695.1"/>
    <property type="molecule type" value="Genomic_DNA"/>
</dbReference>
<gene>
    <name evidence="7" type="ORF">ONZ51_g960</name>
</gene>
<dbReference type="InterPro" id="IPR001547">
    <property type="entry name" value="Glyco_hydro_5"/>
</dbReference>
<dbReference type="InterPro" id="IPR050386">
    <property type="entry name" value="Glycosyl_hydrolase_5"/>
</dbReference>
<organism evidence="7 8">
    <name type="scientific">Trametes cubensis</name>
    <dbReference type="NCBI Taxonomy" id="1111947"/>
    <lineage>
        <taxon>Eukaryota</taxon>
        <taxon>Fungi</taxon>
        <taxon>Dikarya</taxon>
        <taxon>Basidiomycota</taxon>
        <taxon>Agaricomycotina</taxon>
        <taxon>Agaricomycetes</taxon>
        <taxon>Polyporales</taxon>
        <taxon>Polyporaceae</taxon>
        <taxon>Trametes</taxon>
    </lineage>
</organism>
<dbReference type="GO" id="GO:0009251">
    <property type="term" value="P:glucan catabolic process"/>
    <property type="evidence" value="ECO:0007669"/>
    <property type="project" value="TreeGrafter"/>
</dbReference>
<evidence type="ECO:0000313" key="7">
    <source>
        <dbReference type="EMBL" id="KAJ8496695.1"/>
    </source>
</evidence>
<dbReference type="PANTHER" id="PTHR31297">
    <property type="entry name" value="GLUCAN ENDO-1,6-BETA-GLUCOSIDASE B"/>
    <property type="match status" value="1"/>
</dbReference>
<reference evidence="7" key="1">
    <citation type="submission" date="2022-11" db="EMBL/GenBank/DDBJ databases">
        <title>Genome Sequence of Cubamyces cubensis.</title>
        <authorList>
            <person name="Buettner E."/>
        </authorList>
    </citation>
    <scope>NUCLEOTIDE SEQUENCE</scope>
    <source>
        <strain evidence="7">MPL-01</strain>
    </source>
</reference>
<accession>A0AAD7U2I2</accession>
<evidence type="ECO:0000256" key="5">
    <source>
        <dbReference type="SAM" id="SignalP"/>
    </source>
</evidence>
<dbReference type="AlphaFoldDB" id="A0AAD7U2I2"/>
<comment type="similarity">
    <text evidence="1 4">Belongs to the glycosyl hydrolase 5 (cellulase A) family.</text>
</comment>
<evidence type="ECO:0000256" key="1">
    <source>
        <dbReference type="ARBA" id="ARBA00005641"/>
    </source>
</evidence>
<keyword evidence="8" id="KW-1185">Reference proteome</keyword>
<evidence type="ECO:0000256" key="2">
    <source>
        <dbReference type="ARBA" id="ARBA00022801"/>
    </source>
</evidence>
<dbReference type="Pfam" id="PF00150">
    <property type="entry name" value="Cellulase"/>
    <property type="match status" value="1"/>
</dbReference>
<dbReference type="GO" id="GO:0005576">
    <property type="term" value="C:extracellular region"/>
    <property type="evidence" value="ECO:0007669"/>
    <property type="project" value="TreeGrafter"/>
</dbReference>
<comment type="caution">
    <text evidence="7">The sequence shown here is derived from an EMBL/GenBank/DDBJ whole genome shotgun (WGS) entry which is preliminary data.</text>
</comment>
<dbReference type="GO" id="GO:0008422">
    <property type="term" value="F:beta-glucosidase activity"/>
    <property type="evidence" value="ECO:0007669"/>
    <property type="project" value="TreeGrafter"/>
</dbReference>
<keyword evidence="5" id="KW-0732">Signal</keyword>
<dbReference type="GO" id="GO:0009986">
    <property type="term" value="C:cell surface"/>
    <property type="evidence" value="ECO:0007669"/>
    <property type="project" value="TreeGrafter"/>
</dbReference>
<dbReference type="SUPFAM" id="SSF51445">
    <property type="entry name" value="(Trans)glycosidases"/>
    <property type="match status" value="1"/>
</dbReference>
<name>A0AAD7U2I2_9APHY</name>
<protein>
    <recommendedName>
        <fullName evidence="6">Glycoside hydrolase family 5 domain-containing protein</fullName>
    </recommendedName>
</protein>
<dbReference type="InterPro" id="IPR017853">
    <property type="entry name" value="GH"/>
</dbReference>
<dbReference type="Gene3D" id="3.20.20.80">
    <property type="entry name" value="Glycosidases"/>
    <property type="match status" value="1"/>
</dbReference>
<keyword evidence="3 4" id="KW-0326">Glycosidase</keyword>
<feature type="chain" id="PRO_5042175524" description="Glycoside hydrolase family 5 domain-containing protein" evidence="5">
    <location>
        <begin position="24"/>
        <end position="414"/>
    </location>
</feature>
<dbReference type="PANTHER" id="PTHR31297:SF42">
    <property type="entry name" value="GLYCOSIDE HYDROLASE FAMILY 5 DOMAIN-CONTAINING PROTEIN"/>
    <property type="match status" value="1"/>
</dbReference>
<feature type="signal peptide" evidence="5">
    <location>
        <begin position="1"/>
        <end position="23"/>
    </location>
</feature>